<accession>A0A7S4BYT7</accession>
<sequence length="254" mass="27592">MPAISRDPRSRASSPPIASRRRRRDPLVTKVHASVAVGTKSVKGSTSSQKAGLDVRTHERSHHRPVEEKVDRECEDQSEEQVRKLANRVVEAPVACSVEGDAEGELEPASVAHVDALAGRFRLFGSCARVQQHRRLQTLRSTPSRTYASHCIRRTPLLPRRELLPASCPRVFRCSAAPSLLASTSLSPRLILPPLHVRLPCTCVPVACSLAPRLLRLSRCSACQLGGSPCACGAWSCKRARSALCVSSYSCSSS</sequence>
<dbReference type="AlphaFoldDB" id="A0A7S4BYT7"/>
<name>A0A7S4BYT7_CHRCT</name>
<protein>
    <submittedName>
        <fullName evidence="2">Uncharacterized protein</fullName>
    </submittedName>
</protein>
<dbReference type="EMBL" id="HBIZ01053071">
    <property type="protein sequence ID" value="CAE0781288.1"/>
    <property type="molecule type" value="Transcribed_RNA"/>
</dbReference>
<feature type="compositionally biased region" description="Basic and acidic residues" evidence="1">
    <location>
        <begin position="53"/>
        <end position="70"/>
    </location>
</feature>
<evidence type="ECO:0000256" key="1">
    <source>
        <dbReference type="SAM" id="MobiDB-lite"/>
    </source>
</evidence>
<feature type="region of interest" description="Disordered" evidence="1">
    <location>
        <begin position="1"/>
        <end position="70"/>
    </location>
</feature>
<feature type="compositionally biased region" description="Basic and acidic residues" evidence="1">
    <location>
        <begin position="1"/>
        <end position="10"/>
    </location>
</feature>
<proteinExistence type="predicted"/>
<reference evidence="2" key="1">
    <citation type="submission" date="2021-01" db="EMBL/GenBank/DDBJ databases">
        <authorList>
            <person name="Corre E."/>
            <person name="Pelletier E."/>
            <person name="Niang G."/>
            <person name="Scheremetjew M."/>
            <person name="Finn R."/>
            <person name="Kale V."/>
            <person name="Holt S."/>
            <person name="Cochrane G."/>
            <person name="Meng A."/>
            <person name="Brown T."/>
            <person name="Cohen L."/>
        </authorList>
    </citation>
    <scope>NUCLEOTIDE SEQUENCE</scope>
    <source>
        <strain evidence="2">CCMP645</strain>
    </source>
</reference>
<evidence type="ECO:0000313" key="2">
    <source>
        <dbReference type="EMBL" id="CAE0781288.1"/>
    </source>
</evidence>
<gene>
    <name evidence="2" type="ORF">PCAR00345_LOCUS33952</name>
</gene>
<organism evidence="2">
    <name type="scientific">Chrysotila carterae</name>
    <name type="common">Marine alga</name>
    <name type="synonym">Syracosphaera carterae</name>
    <dbReference type="NCBI Taxonomy" id="13221"/>
    <lineage>
        <taxon>Eukaryota</taxon>
        <taxon>Haptista</taxon>
        <taxon>Haptophyta</taxon>
        <taxon>Prymnesiophyceae</taxon>
        <taxon>Isochrysidales</taxon>
        <taxon>Isochrysidaceae</taxon>
        <taxon>Chrysotila</taxon>
    </lineage>
</organism>